<reference evidence="2 3" key="1">
    <citation type="journal article" date="2018" name="Front. Plant Sci.">
        <title>Red Clover (Trifolium pratense) and Zigzag Clover (T. medium) - A Picture of Genomic Similarities and Differences.</title>
        <authorList>
            <person name="Dluhosova J."/>
            <person name="Istvanek J."/>
            <person name="Nedelnik J."/>
            <person name="Repkova J."/>
        </authorList>
    </citation>
    <scope>NUCLEOTIDE SEQUENCE [LARGE SCALE GENOMIC DNA]</scope>
    <source>
        <strain evidence="3">cv. 10/8</strain>
        <tissue evidence="2">Leaf</tissue>
    </source>
</reference>
<sequence length="78" mass="8920">LSPPPKPMEKELVPTFRTDLTQEEYDDMFPCLVEPTKEELDDMVSYTPPEQRASVESLDEHPSTHSDPKCTSGKSYFN</sequence>
<organism evidence="2 3">
    <name type="scientific">Trifolium medium</name>
    <dbReference type="NCBI Taxonomy" id="97028"/>
    <lineage>
        <taxon>Eukaryota</taxon>
        <taxon>Viridiplantae</taxon>
        <taxon>Streptophyta</taxon>
        <taxon>Embryophyta</taxon>
        <taxon>Tracheophyta</taxon>
        <taxon>Spermatophyta</taxon>
        <taxon>Magnoliopsida</taxon>
        <taxon>eudicotyledons</taxon>
        <taxon>Gunneridae</taxon>
        <taxon>Pentapetalae</taxon>
        <taxon>rosids</taxon>
        <taxon>fabids</taxon>
        <taxon>Fabales</taxon>
        <taxon>Fabaceae</taxon>
        <taxon>Papilionoideae</taxon>
        <taxon>50 kb inversion clade</taxon>
        <taxon>NPAAA clade</taxon>
        <taxon>Hologalegina</taxon>
        <taxon>IRL clade</taxon>
        <taxon>Trifolieae</taxon>
        <taxon>Trifolium</taxon>
    </lineage>
</organism>
<dbReference type="EMBL" id="LXQA010180110">
    <property type="protein sequence ID" value="MCI30488.1"/>
    <property type="molecule type" value="Genomic_DNA"/>
</dbReference>
<comment type="caution">
    <text evidence="2">The sequence shown here is derived from an EMBL/GenBank/DDBJ whole genome shotgun (WGS) entry which is preliminary data.</text>
</comment>
<proteinExistence type="predicted"/>
<feature type="compositionally biased region" description="Basic and acidic residues" evidence="1">
    <location>
        <begin position="58"/>
        <end position="68"/>
    </location>
</feature>
<evidence type="ECO:0000256" key="1">
    <source>
        <dbReference type="SAM" id="MobiDB-lite"/>
    </source>
</evidence>
<protein>
    <submittedName>
        <fullName evidence="2">Uncharacterized protein</fullName>
    </submittedName>
</protein>
<accession>A0A392R1M5</accession>
<feature type="region of interest" description="Disordered" evidence="1">
    <location>
        <begin position="43"/>
        <end position="78"/>
    </location>
</feature>
<keyword evidence="3" id="KW-1185">Reference proteome</keyword>
<dbReference type="AlphaFoldDB" id="A0A392R1M5"/>
<dbReference type="Proteomes" id="UP000265520">
    <property type="component" value="Unassembled WGS sequence"/>
</dbReference>
<feature type="non-terminal residue" evidence="2">
    <location>
        <position position="1"/>
    </location>
</feature>
<name>A0A392R1M5_9FABA</name>
<evidence type="ECO:0000313" key="3">
    <source>
        <dbReference type="Proteomes" id="UP000265520"/>
    </source>
</evidence>
<evidence type="ECO:0000313" key="2">
    <source>
        <dbReference type="EMBL" id="MCI30488.1"/>
    </source>
</evidence>